<dbReference type="EMBL" id="LRDB01000001">
    <property type="protein sequence ID" value="KYG83734.1"/>
    <property type="molecule type" value="Genomic_DNA"/>
</dbReference>
<dbReference type="SUPFAM" id="SSF47336">
    <property type="entry name" value="ACP-like"/>
    <property type="match status" value="1"/>
</dbReference>
<accession>A0A150XYK7</accession>
<gene>
    <name evidence="1" type="ORF">AWN68_02705</name>
</gene>
<dbReference type="Gene3D" id="1.10.1200.10">
    <property type="entry name" value="ACP-like"/>
    <property type="match status" value="1"/>
</dbReference>
<comment type="caution">
    <text evidence="1">The sequence shown here is derived from an EMBL/GenBank/DDBJ whole genome shotgun (WGS) entry which is preliminary data.</text>
</comment>
<sequence length="86" mass="9904">MSKKLKHPKEIVATALNISIDQLNEDSAYGKTPNWDSLNHVAIINDLETNFEIQIPDSEIENYLTMRAIIELYEKINKHSTGYNKE</sequence>
<dbReference type="AlphaFoldDB" id="A0A150XYK7"/>
<reference evidence="1 2" key="1">
    <citation type="submission" date="2016-01" db="EMBL/GenBank/DDBJ databases">
        <title>Genome sequencing of Roseivirga echinicomitans KMM 6058.</title>
        <authorList>
            <person name="Selvaratnam C."/>
            <person name="Thevarajoo S."/>
            <person name="Goh K.M."/>
            <person name="Ee R."/>
            <person name="Chan K.-G."/>
            <person name="Chong C.S."/>
        </authorList>
    </citation>
    <scope>NUCLEOTIDE SEQUENCE [LARGE SCALE GENOMIC DNA]</scope>
    <source>
        <strain evidence="1 2">KMM 6058</strain>
    </source>
</reference>
<proteinExistence type="predicted"/>
<dbReference type="InterPro" id="IPR036736">
    <property type="entry name" value="ACP-like_sf"/>
</dbReference>
<dbReference type="OrthoDB" id="5326335at2"/>
<evidence type="ECO:0000313" key="1">
    <source>
        <dbReference type="EMBL" id="KYG83734.1"/>
    </source>
</evidence>
<dbReference type="STRING" id="296218.AWN68_02705"/>
<evidence type="ECO:0008006" key="3">
    <source>
        <dbReference type="Google" id="ProtNLM"/>
    </source>
</evidence>
<organism evidence="1 2">
    <name type="scientific">Roseivirga echinicomitans</name>
    <dbReference type="NCBI Taxonomy" id="296218"/>
    <lineage>
        <taxon>Bacteria</taxon>
        <taxon>Pseudomonadati</taxon>
        <taxon>Bacteroidota</taxon>
        <taxon>Cytophagia</taxon>
        <taxon>Cytophagales</taxon>
        <taxon>Roseivirgaceae</taxon>
        <taxon>Roseivirga</taxon>
    </lineage>
</organism>
<protein>
    <recommendedName>
        <fullName evidence="3">Carrier domain-containing protein</fullName>
    </recommendedName>
</protein>
<name>A0A150XYK7_9BACT</name>
<evidence type="ECO:0000313" key="2">
    <source>
        <dbReference type="Proteomes" id="UP000075615"/>
    </source>
</evidence>
<dbReference type="RefSeq" id="WP_068411085.1">
    <property type="nucleotide sequence ID" value="NZ_LRDB01000001.1"/>
</dbReference>
<keyword evidence="2" id="KW-1185">Reference proteome</keyword>
<dbReference type="Proteomes" id="UP000075615">
    <property type="component" value="Unassembled WGS sequence"/>
</dbReference>